<dbReference type="OrthoDB" id="1494057at2"/>
<dbReference type="EMBL" id="CP002831">
    <property type="protein sequence ID" value="AFC24533.1"/>
    <property type="molecule type" value="Genomic_DNA"/>
</dbReference>
<dbReference type="AlphaFoldDB" id="H6KZE3"/>
<dbReference type="STRING" id="984262.SGRA_1798"/>
<dbReference type="eggNOG" id="ENOG5033N5F">
    <property type="taxonomic scope" value="Bacteria"/>
</dbReference>
<protein>
    <submittedName>
        <fullName evidence="1">Uncharacterized protein</fullName>
    </submittedName>
</protein>
<evidence type="ECO:0000313" key="1">
    <source>
        <dbReference type="EMBL" id="AFC24533.1"/>
    </source>
</evidence>
<dbReference type="HOGENOM" id="CLU_1863765_0_0_10"/>
<dbReference type="RefSeq" id="WP_015692165.1">
    <property type="nucleotide sequence ID" value="NC_016940.1"/>
</dbReference>
<dbReference type="KEGG" id="sgn:SGRA_1798"/>
<dbReference type="Gene3D" id="1.20.120.330">
    <property type="entry name" value="Nucleotidyltransferases domain 2"/>
    <property type="match status" value="1"/>
</dbReference>
<proteinExistence type="predicted"/>
<keyword evidence="2" id="KW-1185">Reference proteome</keyword>
<organism evidence="1 2">
    <name type="scientific">Saprospira grandis (strain Lewin)</name>
    <dbReference type="NCBI Taxonomy" id="984262"/>
    <lineage>
        <taxon>Bacteria</taxon>
        <taxon>Pseudomonadati</taxon>
        <taxon>Bacteroidota</taxon>
        <taxon>Saprospiria</taxon>
        <taxon>Saprospirales</taxon>
        <taxon>Saprospiraceae</taxon>
        <taxon>Saprospira</taxon>
    </lineage>
</organism>
<accession>H6KZE3</accession>
<name>H6KZE3_SAPGL</name>
<sequence length="137" mass="16011">MADPGDFLDKKSEASKKAADFLLTNRHYNSSVHCYYYSCFQKIKSKLLILYKESELEQDQRRQKVSSHVFYLNKIDKELDGIGANERDLFFFIKDLNTLKRLRNQADYDDIEVKPTEANSASDLSEKILKYIKDKLG</sequence>
<evidence type="ECO:0000313" key="2">
    <source>
        <dbReference type="Proteomes" id="UP000007519"/>
    </source>
</evidence>
<gene>
    <name evidence="1" type="ordered locus">SGRA_1798</name>
</gene>
<reference evidence="1 2" key="1">
    <citation type="journal article" date="2012" name="Stand. Genomic Sci.">
        <title>Complete genome sequencing and analysis of Saprospira grandis str. Lewin, a predatory marine bacterium.</title>
        <authorList>
            <person name="Saw J.H."/>
            <person name="Yuryev A."/>
            <person name="Kanbe M."/>
            <person name="Hou S."/>
            <person name="Young A.G."/>
            <person name="Aizawa S."/>
            <person name="Alam M."/>
        </authorList>
    </citation>
    <scope>NUCLEOTIDE SEQUENCE [LARGE SCALE GENOMIC DNA]</scope>
    <source>
        <strain evidence="1 2">Lewin</strain>
    </source>
</reference>
<dbReference type="Proteomes" id="UP000007519">
    <property type="component" value="Chromosome"/>
</dbReference>